<comment type="caution">
    <text evidence="2">The sequence shown here is derived from an EMBL/GenBank/DDBJ whole genome shotgun (WGS) entry which is preliminary data.</text>
</comment>
<feature type="compositionally biased region" description="Polar residues" evidence="1">
    <location>
        <begin position="17"/>
        <end position="33"/>
    </location>
</feature>
<feature type="region of interest" description="Disordered" evidence="1">
    <location>
        <begin position="1"/>
        <end position="118"/>
    </location>
</feature>
<organism evidence="2 3">
    <name type="scientific">Apiotrichum porosum</name>
    <dbReference type="NCBI Taxonomy" id="105984"/>
    <lineage>
        <taxon>Eukaryota</taxon>
        <taxon>Fungi</taxon>
        <taxon>Dikarya</taxon>
        <taxon>Basidiomycota</taxon>
        <taxon>Agaricomycotina</taxon>
        <taxon>Tremellomycetes</taxon>
        <taxon>Trichosporonales</taxon>
        <taxon>Trichosporonaceae</taxon>
        <taxon>Apiotrichum</taxon>
    </lineage>
</organism>
<name>A0A427XW83_9TREE</name>
<dbReference type="AlphaFoldDB" id="A0A427XW83"/>
<dbReference type="RefSeq" id="XP_028477066.1">
    <property type="nucleotide sequence ID" value="XM_028622174.1"/>
</dbReference>
<protein>
    <submittedName>
        <fullName evidence="2">Uncharacterized protein</fullName>
    </submittedName>
</protein>
<proteinExistence type="predicted"/>
<dbReference type="EMBL" id="RSCE01000004">
    <property type="protein sequence ID" value="RSH83114.1"/>
    <property type="molecule type" value="Genomic_DNA"/>
</dbReference>
<sequence>MLHPSSPTPVMGPTRQLLPSSPNARRQLNSASSRMDHVTKGVAAWRRQPKAGESGGSGSLGMGMQGTPGRRARSSRASNTTSIGPQSTPKTKSQDLPSSSSVDDILDPDDTVSPTALPNVDFGSLDTIHSASHSLSWSNRRQRIDTLGSSSNETSSESRTINLIVPLNDVSPKHSESSRSDCTVTVYYDATIPLRDSSLQSPPALATLPGGTTARNVTPSKSSDKSPSLNSSTHVDDFSIPLKDGTPSSGTARPRSKASSKIASRQVTPYRLRLRSSSKSPTKPDDPLRSSPSRVTIRIPARTVAPITPPPRMRAPTPPSYHSSMGVARSAMRPPIFSPPASPSPSKREHPVTIKMPEQFSEELGVDDLDPDYAQWLDFNDSMDGDIDPFGFFATWSLVSGCQPEPFRPSSEPSTPRFLTRARSSSPLLFSPTPSVDVQVAEETPELIPLPSLRTKRAQGRGLLSKKARKSKTKRIEKSENDSSEGEVEGGRREYMSVEPALSKDALNARQERIKHYEDLASNYDLHVEYVWG</sequence>
<feature type="region of interest" description="Disordered" evidence="1">
    <location>
        <begin position="196"/>
        <end position="326"/>
    </location>
</feature>
<accession>A0A427XW83</accession>
<feature type="region of interest" description="Disordered" evidence="1">
    <location>
        <begin position="459"/>
        <end position="500"/>
    </location>
</feature>
<evidence type="ECO:0000313" key="2">
    <source>
        <dbReference type="EMBL" id="RSH83114.1"/>
    </source>
</evidence>
<feature type="compositionally biased region" description="Gly residues" evidence="1">
    <location>
        <begin position="53"/>
        <end position="66"/>
    </location>
</feature>
<feature type="compositionally biased region" description="Low complexity" evidence="1">
    <location>
        <begin position="219"/>
        <end position="232"/>
    </location>
</feature>
<reference evidence="2 3" key="1">
    <citation type="submission" date="2018-11" db="EMBL/GenBank/DDBJ databases">
        <title>Genome sequence of Apiotrichum porosum DSM 27194.</title>
        <authorList>
            <person name="Aliyu H."/>
            <person name="Gorte O."/>
            <person name="Ochsenreither K."/>
        </authorList>
    </citation>
    <scope>NUCLEOTIDE SEQUENCE [LARGE SCALE GENOMIC DNA]</scope>
    <source>
        <strain evidence="2 3">DSM 27194</strain>
    </source>
</reference>
<gene>
    <name evidence="2" type="ORF">EHS24_006771</name>
</gene>
<evidence type="ECO:0000313" key="3">
    <source>
        <dbReference type="Proteomes" id="UP000279236"/>
    </source>
</evidence>
<feature type="compositionally biased region" description="Polar residues" evidence="1">
    <location>
        <begin position="246"/>
        <end position="267"/>
    </location>
</feature>
<feature type="compositionally biased region" description="Polar residues" evidence="1">
    <location>
        <begin position="83"/>
        <end position="102"/>
    </location>
</feature>
<feature type="compositionally biased region" description="Basic residues" evidence="1">
    <location>
        <begin position="459"/>
        <end position="473"/>
    </location>
</feature>
<dbReference type="GeneID" id="39591314"/>
<keyword evidence="3" id="KW-1185">Reference proteome</keyword>
<dbReference type="Proteomes" id="UP000279236">
    <property type="component" value="Unassembled WGS sequence"/>
</dbReference>
<evidence type="ECO:0000256" key="1">
    <source>
        <dbReference type="SAM" id="MobiDB-lite"/>
    </source>
</evidence>
<feature type="compositionally biased region" description="Pro residues" evidence="1">
    <location>
        <begin position="307"/>
        <end position="319"/>
    </location>
</feature>